<dbReference type="AlphaFoldDB" id="A0A2P8DYX3"/>
<dbReference type="PANTHER" id="PTHR43071">
    <property type="entry name" value="2-AMINO-4-HYDROXY-6-HYDROXYMETHYLDIHYDROPTERIDINE PYROPHOSPHOKINASE"/>
    <property type="match status" value="1"/>
</dbReference>
<evidence type="ECO:0000256" key="4">
    <source>
        <dbReference type="ARBA" id="ARBA00022679"/>
    </source>
</evidence>
<evidence type="ECO:0000313" key="11">
    <source>
        <dbReference type="Proteomes" id="UP000243528"/>
    </source>
</evidence>
<dbReference type="GO" id="GO:0005524">
    <property type="term" value="F:ATP binding"/>
    <property type="evidence" value="ECO:0007669"/>
    <property type="project" value="UniProtKB-KW"/>
</dbReference>
<accession>A0A2P8DYX3</accession>
<dbReference type="RefSeq" id="WP_106537950.1">
    <property type="nucleotide sequence ID" value="NZ_PYGE01000010.1"/>
</dbReference>
<keyword evidence="7" id="KW-0067">ATP-binding</keyword>
<keyword evidence="6 10" id="KW-0418">Kinase</keyword>
<reference evidence="10 11" key="1">
    <citation type="submission" date="2018-03" db="EMBL/GenBank/DDBJ databases">
        <title>Genomic Encyclopedia of Archaeal and Bacterial Type Strains, Phase II (KMG-II): from individual species to whole genera.</title>
        <authorList>
            <person name="Goeker M."/>
        </authorList>
    </citation>
    <scope>NUCLEOTIDE SEQUENCE [LARGE SCALE GENOMIC DNA]</scope>
    <source>
        <strain evidence="10 11">DSM 45211</strain>
    </source>
</reference>
<dbReference type="EC" id="2.7.6.3" evidence="3"/>
<evidence type="ECO:0000256" key="6">
    <source>
        <dbReference type="ARBA" id="ARBA00022777"/>
    </source>
</evidence>
<dbReference type="GO" id="GO:0046654">
    <property type="term" value="P:tetrahydrofolate biosynthetic process"/>
    <property type="evidence" value="ECO:0007669"/>
    <property type="project" value="UniProtKB-UniPathway"/>
</dbReference>
<dbReference type="GO" id="GO:0016301">
    <property type="term" value="F:kinase activity"/>
    <property type="evidence" value="ECO:0007669"/>
    <property type="project" value="UniProtKB-KW"/>
</dbReference>
<keyword evidence="8" id="KW-0289">Folate biosynthesis</keyword>
<evidence type="ECO:0000256" key="3">
    <source>
        <dbReference type="ARBA" id="ARBA00013253"/>
    </source>
</evidence>
<evidence type="ECO:0000256" key="2">
    <source>
        <dbReference type="ARBA" id="ARBA00005051"/>
    </source>
</evidence>
<dbReference type="PANTHER" id="PTHR43071:SF1">
    <property type="entry name" value="2-AMINO-4-HYDROXY-6-HYDROXYMETHYLDIHYDROPTERIDINE PYROPHOSPHOKINASE"/>
    <property type="match status" value="1"/>
</dbReference>
<dbReference type="NCBIfam" id="TIGR01498">
    <property type="entry name" value="folK"/>
    <property type="match status" value="1"/>
</dbReference>
<dbReference type="EMBL" id="PYGE01000010">
    <property type="protein sequence ID" value="PSL02422.1"/>
    <property type="molecule type" value="Genomic_DNA"/>
</dbReference>
<evidence type="ECO:0000256" key="8">
    <source>
        <dbReference type="ARBA" id="ARBA00022909"/>
    </source>
</evidence>
<organism evidence="10 11">
    <name type="scientific">Haloactinopolyspora alba</name>
    <dbReference type="NCBI Taxonomy" id="648780"/>
    <lineage>
        <taxon>Bacteria</taxon>
        <taxon>Bacillati</taxon>
        <taxon>Actinomycetota</taxon>
        <taxon>Actinomycetes</taxon>
        <taxon>Jiangellales</taxon>
        <taxon>Jiangellaceae</taxon>
        <taxon>Haloactinopolyspora</taxon>
    </lineage>
</organism>
<dbReference type="Pfam" id="PF01288">
    <property type="entry name" value="HPPK"/>
    <property type="match status" value="1"/>
</dbReference>
<evidence type="ECO:0000313" key="10">
    <source>
        <dbReference type="EMBL" id="PSL02422.1"/>
    </source>
</evidence>
<comment type="caution">
    <text evidence="10">The sequence shown here is derived from an EMBL/GenBank/DDBJ whole genome shotgun (WGS) entry which is preliminary data.</text>
</comment>
<dbReference type="GO" id="GO:0046656">
    <property type="term" value="P:folic acid biosynthetic process"/>
    <property type="evidence" value="ECO:0007669"/>
    <property type="project" value="UniProtKB-KW"/>
</dbReference>
<dbReference type="Gene3D" id="3.30.70.560">
    <property type="entry name" value="7,8-Dihydro-6-hydroxymethylpterin-pyrophosphokinase HPPK"/>
    <property type="match status" value="1"/>
</dbReference>
<dbReference type="InterPro" id="IPR035907">
    <property type="entry name" value="Hppk_sf"/>
</dbReference>
<comment type="catalytic activity">
    <reaction evidence="1">
        <text>6-hydroxymethyl-7,8-dihydropterin + ATP = (7,8-dihydropterin-6-yl)methyl diphosphate + AMP + H(+)</text>
        <dbReference type="Rhea" id="RHEA:11412"/>
        <dbReference type="ChEBI" id="CHEBI:15378"/>
        <dbReference type="ChEBI" id="CHEBI:30616"/>
        <dbReference type="ChEBI" id="CHEBI:44841"/>
        <dbReference type="ChEBI" id="CHEBI:72950"/>
        <dbReference type="ChEBI" id="CHEBI:456215"/>
        <dbReference type="EC" id="2.7.6.3"/>
    </reaction>
</comment>
<keyword evidence="5" id="KW-0547">Nucleotide-binding</keyword>
<comment type="pathway">
    <text evidence="2">Cofactor biosynthesis; tetrahydrofolate biosynthesis; 2-amino-4-hydroxy-6-hydroxymethyl-7,8-dihydropteridine diphosphate from 7,8-dihydroneopterin triphosphate: step 4/4.</text>
</comment>
<protein>
    <recommendedName>
        <fullName evidence="3">2-amino-4-hydroxy-6-hydroxymethyldihydropteridine diphosphokinase</fullName>
        <ecNumber evidence="3">2.7.6.3</ecNumber>
    </recommendedName>
</protein>
<evidence type="ECO:0000256" key="7">
    <source>
        <dbReference type="ARBA" id="ARBA00022840"/>
    </source>
</evidence>
<dbReference type="CDD" id="cd00483">
    <property type="entry name" value="HPPK"/>
    <property type="match status" value="1"/>
</dbReference>
<keyword evidence="4" id="KW-0808">Transferase</keyword>
<evidence type="ECO:0000259" key="9">
    <source>
        <dbReference type="PROSITE" id="PS00794"/>
    </source>
</evidence>
<dbReference type="SUPFAM" id="SSF55083">
    <property type="entry name" value="6-hydroxymethyl-7,8-dihydropterin pyrophosphokinase, HPPK"/>
    <property type="match status" value="1"/>
</dbReference>
<dbReference type="OrthoDB" id="9808041at2"/>
<evidence type="ECO:0000256" key="5">
    <source>
        <dbReference type="ARBA" id="ARBA00022741"/>
    </source>
</evidence>
<keyword evidence="11" id="KW-1185">Reference proteome</keyword>
<dbReference type="InterPro" id="IPR000550">
    <property type="entry name" value="Hppk"/>
</dbReference>
<gene>
    <name evidence="10" type="ORF">CLV30_11075</name>
</gene>
<dbReference type="GO" id="GO:0003848">
    <property type="term" value="F:2-amino-4-hydroxy-6-hydroxymethyldihydropteridine diphosphokinase activity"/>
    <property type="evidence" value="ECO:0007669"/>
    <property type="project" value="UniProtKB-EC"/>
</dbReference>
<feature type="domain" description="7,8-dihydro-6-hydroxymethylpterin-pyrophosphokinase" evidence="9">
    <location>
        <begin position="110"/>
        <end position="121"/>
    </location>
</feature>
<dbReference type="PROSITE" id="PS00794">
    <property type="entry name" value="HPPK"/>
    <property type="match status" value="1"/>
</dbReference>
<sequence length="188" mass="20354">MTNVPNPNVVDADTLTGDLRPLRRTAFALGSNLGDRLDYLQAAVDTLSDSSEIVPVAVSPVYESEPAGGPADQPKYLNAVLVVDTTLSPRSLMERAQSTESAYGRTREVRNGPRTLDIDVLAVGDVTADDDDLRVPHPRLAERAFVLVPWADVDPDFRVPGLGRVVELSSAVDASGMRRLEEQLEFPS</sequence>
<proteinExistence type="predicted"/>
<name>A0A2P8DYX3_9ACTN</name>
<evidence type="ECO:0000256" key="1">
    <source>
        <dbReference type="ARBA" id="ARBA00000198"/>
    </source>
</evidence>
<dbReference type="Proteomes" id="UP000243528">
    <property type="component" value="Unassembled WGS sequence"/>
</dbReference>
<dbReference type="UniPathway" id="UPA00077">
    <property type="reaction ID" value="UER00155"/>
</dbReference>